<evidence type="ECO:0000313" key="10">
    <source>
        <dbReference type="Proteomes" id="UP000282977"/>
    </source>
</evidence>
<keyword evidence="9" id="KW-0675">Receptor</keyword>
<dbReference type="GO" id="GO:0009279">
    <property type="term" value="C:cell outer membrane"/>
    <property type="evidence" value="ECO:0007669"/>
    <property type="project" value="UniProtKB-SubCell"/>
</dbReference>
<sequence length="907" mass="98691">MSKPLSLGCLLLLTTALSAPAAYAQSSGGDAAGAPTAAPPPSAVAPEDSTPPEEEQIDISTTGSDIGEDIIVTGRFIPEPVRATAEVISVLSSADIARSGDGDVSEALNRVTGLSVVGNGYVYVRGLGDRYSLALLNGLPLPSPEPLKRVVPLDIFPTSVVASALVQKSYSANYPGEFGGGVINLTTKSQPEEGFVTLSGSVGANLETTGQLGYTYYGSGSDWTGFDNGARDIPAPLRAALASGNVVTEGANFSPAQLKTIGISLLNSATSVVQRNGNIPANFSAELSAGDTYALGDVDLGVIATAGYRNGWQTRDAIQQFSNSTDLSIGNDYRSVLTQNRIVVNGLLGLGLEFGKNKIRWTNLYIRDTVKQAKLSRGIDLIASADDIENLKQDTAWYERQLITTQLVGEFKFGDFGLDLRGTYANSQREAPYERSFTYAFTRQDGINDFVNDLRSVNQNARISFSDLNEDVYGAGVDLSYRLPTAIPISITGGYAFNDTKRSAVRRDFRFLPSGSLNLAVAQQRPDYLLSDYNIQTYNILLTETSGQSGAAAYDAALQVHAGYGQFEAEVVDGLRLTAGVRYEDGDQSVTPTNLFNSNDLTFLRPTRITNSYWLPAGTITWNFAEDMQLRASASKTIARPQFRELARQLYQDVDADRQFFGNPFLQDSELFNVEARYEYYFGRGERLSIGGFYKKIDNPIETFAFIPSGSLTASFANAPEAELYGAELEVQKFVPLDTISSAKAFISRRLVLSGNYTYSKSKIIVGADDTIILPFGEFGEARQASDFFDNGAPLTGQSKHLVNLQFGIEDTDRLSQQTILLTYASKRVTNRGPENQPDIFEKPGIKLDVVLREGFDFYGRELELKLEGRNLTNTKFQEYQVNGANRIDVNTYKLGRAFTFGASIKF</sequence>
<feature type="region of interest" description="Disordered" evidence="5">
    <location>
        <begin position="25"/>
        <end position="62"/>
    </location>
</feature>
<dbReference type="InterPro" id="IPR012910">
    <property type="entry name" value="Plug_dom"/>
</dbReference>
<organism evidence="9 10">
    <name type="scientific">Sphingobium algorifonticola</name>
    <dbReference type="NCBI Taxonomy" id="2008318"/>
    <lineage>
        <taxon>Bacteria</taxon>
        <taxon>Pseudomonadati</taxon>
        <taxon>Pseudomonadota</taxon>
        <taxon>Alphaproteobacteria</taxon>
        <taxon>Sphingomonadales</taxon>
        <taxon>Sphingomonadaceae</taxon>
        <taxon>Sphingobium</taxon>
    </lineage>
</organism>
<keyword evidence="3" id="KW-0998">Cell outer membrane</keyword>
<evidence type="ECO:0000256" key="5">
    <source>
        <dbReference type="SAM" id="MobiDB-lite"/>
    </source>
</evidence>
<dbReference type="Pfam" id="PF07715">
    <property type="entry name" value="Plug"/>
    <property type="match status" value="1"/>
</dbReference>
<keyword evidence="6" id="KW-0732">Signal</keyword>
<comment type="similarity">
    <text evidence="4">Belongs to the TonB-dependent receptor family.</text>
</comment>
<protein>
    <submittedName>
        <fullName evidence="9">TonB-dependent receptor</fullName>
    </submittedName>
</protein>
<name>A0A437J750_9SPHN</name>
<evidence type="ECO:0000256" key="6">
    <source>
        <dbReference type="SAM" id="SignalP"/>
    </source>
</evidence>
<feature type="chain" id="PRO_5019008713" evidence="6">
    <location>
        <begin position="25"/>
        <end position="907"/>
    </location>
</feature>
<dbReference type="OrthoDB" id="9768470at2"/>
<evidence type="ECO:0000256" key="3">
    <source>
        <dbReference type="ARBA" id="ARBA00023237"/>
    </source>
</evidence>
<comment type="caution">
    <text evidence="9">The sequence shown here is derived from an EMBL/GenBank/DDBJ whole genome shotgun (WGS) entry which is preliminary data.</text>
</comment>
<dbReference type="Gene3D" id="2.170.130.10">
    <property type="entry name" value="TonB-dependent receptor, plug domain"/>
    <property type="match status" value="1"/>
</dbReference>
<dbReference type="SUPFAM" id="SSF56935">
    <property type="entry name" value="Porins"/>
    <property type="match status" value="1"/>
</dbReference>
<accession>A0A437J750</accession>
<gene>
    <name evidence="9" type="ORF">ENE74_11195</name>
</gene>
<feature type="domain" description="TonB-dependent receptor plug" evidence="8">
    <location>
        <begin position="81"/>
        <end position="182"/>
    </location>
</feature>
<evidence type="ECO:0000256" key="2">
    <source>
        <dbReference type="ARBA" id="ARBA00023136"/>
    </source>
</evidence>
<dbReference type="Pfam" id="PF00593">
    <property type="entry name" value="TonB_dep_Rec_b-barrel"/>
    <property type="match status" value="1"/>
</dbReference>
<evidence type="ECO:0000313" key="9">
    <source>
        <dbReference type="EMBL" id="RVT41009.1"/>
    </source>
</evidence>
<dbReference type="PANTHER" id="PTHR40980">
    <property type="entry name" value="PLUG DOMAIN-CONTAINING PROTEIN"/>
    <property type="match status" value="1"/>
</dbReference>
<evidence type="ECO:0000256" key="1">
    <source>
        <dbReference type="ARBA" id="ARBA00004442"/>
    </source>
</evidence>
<feature type="compositionally biased region" description="Low complexity" evidence="5">
    <location>
        <begin position="25"/>
        <end position="36"/>
    </location>
</feature>
<keyword evidence="10" id="KW-1185">Reference proteome</keyword>
<evidence type="ECO:0000259" key="7">
    <source>
        <dbReference type="Pfam" id="PF00593"/>
    </source>
</evidence>
<dbReference type="InterPro" id="IPR036942">
    <property type="entry name" value="Beta-barrel_TonB_sf"/>
</dbReference>
<dbReference type="AlphaFoldDB" id="A0A437J750"/>
<keyword evidence="4" id="KW-0798">TonB box</keyword>
<evidence type="ECO:0000259" key="8">
    <source>
        <dbReference type="Pfam" id="PF07715"/>
    </source>
</evidence>
<dbReference type="Gene3D" id="2.40.170.20">
    <property type="entry name" value="TonB-dependent receptor, beta-barrel domain"/>
    <property type="match status" value="1"/>
</dbReference>
<dbReference type="RefSeq" id="WP_127691006.1">
    <property type="nucleotide sequence ID" value="NZ_RZUL01000003.1"/>
</dbReference>
<dbReference type="EMBL" id="RZUL01000003">
    <property type="protein sequence ID" value="RVT41009.1"/>
    <property type="molecule type" value="Genomic_DNA"/>
</dbReference>
<proteinExistence type="inferred from homology"/>
<dbReference type="InterPro" id="IPR000531">
    <property type="entry name" value="Beta-barrel_TonB"/>
</dbReference>
<reference evidence="9 10" key="1">
    <citation type="submission" date="2019-01" db="EMBL/GenBank/DDBJ databases">
        <authorList>
            <person name="Chen W.-M."/>
        </authorList>
    </citation>
    <scope>NUCLEOTIDE SEQUENCE [LARGE SCALE GENOMIC DNA]</scope>
    <source>
        <strain evidence="9 10">TLA-22</strain>
    </source>
</reference>
<dbReference type="InterPro" id="IPR037066">
    <property type="entry name" value="Plug_dom_sf"/>
</dbReference>
<evidence type="ECO:0000256" key="4">
    <source>
        <dbReference type="RuleBase" id="RU003357"/>
    </source>
</evidence>
<dbReference type="PANTHER" id="PTHR40980:SF5">
    <property type="entry name" value="TONB-DEPENDENT RECEPTOR"/>
    <property type="match status" value="1"/>
</dbReference>
<keyword evidence="2 4" id="KW-0472">Membrane</keyword>
<feature type="domain" description="TonB-dependent receptor-like beta-barrel" evidence="7">
    <location>
        <begin position="543"/>
        <end position="872"/>
    </location>
</feature>
<comment type="subcellular location">
    <subcellularLocation>
        <location evidence="1 4">Cell outer membrane</location>
    </subcellularLocation>
</comment>
<dbReference type="Proteomes" id="UP000282977">
    <property type="component" value="Unassembled WGS sequence"/>
</dbReference>
<feature type="signal peptide" evidence="6">
    <location>
        <begin position="1"/>
        <end position="24"/>
    </location>
</feature>